<reference evidence="2 3" key="1">
    <citation type="journal article" date="2013" name="Mar. Genomics">
        <title>Expression of sulfatases in Rhodopirellula baltica and the diversity of sulfatases in the genus Rhodopirellula.</title>
        <authorList>
            <person name="Wegner C.E."/>
            <person name="Richter-Heitmann T."/>
            <person name="Klindworth A."/>
            <person name="Klockow C."/>
            <person name="Richter M."/>
            <person name="Achstetter T."/>
            <person name="Glockner F.O."/>
            <person name="Harder J."/>
        </authorList>
    </citation>
    <scope>NUCLEOTIDE SEQUENCE [LARGE SCALE GENOMIC DNA]</scope>
    <source>
        <strain evidence="2 3">WH47</strain>
    </source>
</reference>
<gene>
    <name evidence="2" type="ORF">RBWH47_03092</name>
</gene>
<evidence type="ECO:0000313" key="2">
    <source>
        <dbReference type="EMBL" id="EGF24725.1"/>
    </source>
</evidence>
<dbReference type="PATRIC" id="fig|991778.3.peg.5598"/>
<evidence type="ECO:0000256" key="1">
    <source>
        <dbReference type="SAM" id="MobiDB-lite"/>
    </source>
</evidence>
<protein>
    <submittedName>
        <fullName evidence="2">Uncharacterized protein</fullName>
    </submittedName>
</protein>
<sequence length="41" mass="4661">MPLSQTIRSLETAPKTEMQTQTITKRSDEDGLSKVQEKLIQ</sequence>
<accession>F2AZX2</accession>
<dbReference type="AlphaFoldDB" id="F2AZX2"/>
<proteinExistence type="predicted"/>
<name>F2AZX2_RHOBT</name>
<dbReference type="EMBL" id="AFAR01000272">
    <property type="protein sequence ID" value="EGF24725.1"/>
    <property type="molecule type" value="Genomic_DNA"/>
</dbReference>
<feature type="compositionally biased region" description="Basic and acidic residues" evidence="1">
    <location>
        <begin position="25"/>
        <end position="41"/>
    </location>
</feature>
<comment type="caution">
    <text evidence="2">The sequence shown here is derived from an EMBL/GenBank/DDBJ whole genome shotgun (WGS) entry which is preliminary data.</text>
</comment>
<evidence type="ECO:0000313" key="3">
    <source>
        <dbReference type="Proteomes" id="UP000006222"/>
    </source>
</evidence>
<organism evidence="2 3">
    <name type="scientific">Rhodopirellula baltica WH47</name>
    <dbReference type="NCBI Taxonomy" id="991778"/>
    <lineage>
        <taxon>Bacteria</taxon>
        <taxon>Pseudomonadati</taxon>
        <taxon>Planctomycetota</taxon>
        <taxon>Planctomycetia</taxon>
        <taxon>Pirellulales</taxon>
        <taxon>Pirellulaceae</taxon>
        <taxon>Rhodopirellula</taxon>
    </lineage>
</organism>
<dbReference type="Proteomes" id="UP000006222">
    <property type="component" value="Unassembled WGS sequence"/>
</dbReference>
<feature type="region of interest" description="Disordered" evidence="1">
    <location>
        <begin position="1"/>
        <end position="41"/>
    </location>
</feature>